<name>A0AAD5XM88_9FUNG</name>
<evidence type="ECO:0000313" key="5">
    <source>
        <dbReference type="Proteomes" id="UP001211907"/>
    </source>
</evidence>
<dbReference type="GO" id="GO:0031464">
    <property type="term" value="C:Cul4A-RING E3 ubiquitin ligase complex"/>
    <property type="evidence" value="ECO:0007669"/>
    <property type="project" value="TreeGrafter"/>
</dbReference>
<dbReference type="PANTHER" id="PTHR46202:SF1">
    <property type="entry name" value="DNA EXCISION REPAIR PROTEIN ERCC-8"/>
    <property type="match status" value="1"/>
</dbReference>
<feature type="repeat" description="WD" evidence="3">
    <location>
        <begin position="10"/>
        <end position="52"/>
    </location>
</feature>
<gene>
    <name evidence="4" type="primary">ERCC8</name>
    <name evidence="4" type="ORF">HK100_010895</name>
</gene>
<accession>A0AAD5XM88</accession>
<proteinExistence type="predicted"/>
<dbReference type="GO" id="GO:0000209">
    <property type="term" value="P:protein polyubiquitination"/>
    <property type="evidence" value="ECO:0007669"/>
    <property type="project" value="TreeGrafter"/>
</dbReference>
<dbReference type="Pfam" id="PF00400">
    <property type="entry name" value="WD40"/>
    <property type="match status" value="1"/>
</dbReference>
<dbReference type="SUPFAM" id="SSF50978">
    <property type="entry name" value="WD40 repeat-like"/>
    <property type="match status" value="1"/>
</dbReference>
<protein>
    <submittedName>
        <fullName evidence="4">DNA excision repair protein ERCC-8</fullName>
    </submittedName>
</protein>
<dbReference type="InterPro" id="IPR015943">
    <property type="entry name" value="WD40/YVTN_repeat-like_dom_sf"/>
</dbReference>
<evidence type="ECO:0000256" key="2">
    <source>
        <dbReference type="ARBA" id="ARBA00022737"/>
    </source>
</evidence>
<dbReference type="AlphaFoldDB" id="A0AAD5XM88"/>
<dbReference type="GO" id="GO:0043161">
    <property type="term" value="P:proteasome-mediated ubiquitin-dependent protein catabolic process"/>
    <property type="evidence" value="ECO:0007669"/>
    <property type="project" value="TreeGrafter"/>
</dbReference>
<dbReference type="SMART" id="SM00320">
    <property type="entry name" value="WD40"/>
    <property type="match status" value="3"/>
</dbReference>
<dbReference type="Proteomes" id="UP001211907">
    <property type="component" value="Unassembled WGS sequence"/>
</dbReference>
<dbReference type="InterPro" id="IPR042238">
    <property type="entry name" value="Rad28/ERCC8/Ckn1/ATCSA-1"/>
</dbReference>
<dbReference type="InterPro" id="IPR036322">
    <property type="entry name" value="WD40_repeat_dom_sf"/>
</dbReference>
<dbReference type="PANTHER" id="PTHR46202">
    <property type="entry name" value="DNA EXCISION REPAIR PROTEIN ERCC-8"/>
    <property type="match status" value="1"/>
</dbReference>
<dbReference type="EMBL" id="JADGJH010000062">
    <property type="protein sequence ID" value="KAJ3140050.1"/>
    <property type="molecule type" value="Genomic_DNA"/>
</dbReference>
<comment type="caution">
    <text evidence="4">The sequence shown here is derived from an EMBL/GenBank/DDBJ whole genome shotgun (WGS) entry which is preliminary data.</text>
</comment>
<evidence type="ECO:0000313" key="4">
    <source>
        <dbReference type="EMBL" id="KAJ3140050.1"/>
    </source>
</evidence>
<dbReference type="InterPro" id="IPR001680">
    <property type="entry name" value="WD40_rpt"/>
</dbReference>
<dbReference type="GO" id="GO:0006283">
    <property type="term" value="P:transcription-coupled nucleotide-excision repair"/>
    <property type="evidence" value="ECO:0007669"/>
    <property type="project" value="InterPro"/>
</dbReference>
<evidence type="ECO:0000256" key="3">
    <source>
        <dbReference type="PROSITE-ProRule" id="PRU00221"/>
    </source>
</evidence>
<keyword evidence="2" id="KW-0677">Repeat</keyword>
<reference evidence="4" key="1">
    <citation type="submission" date="2020-05" db="EMBL/GenBank/DDBJ databases">
        <title>Phylogenomic resolution of chytrid fungi.</title>
        <authorList>
            <person name="Stajich J.E."/>
            <person name="Amses K."/>
            <person name="Simmons R."/>
            <person name="Seto K."/>
            <person name="Myers J."/>
            <person name="Bonds A."/>
            <person name="Quandt C.A."/>
            <person name="Barry K."/>
            <person name="Liu P."/>
            <person name="Grigoriev I."/>
            <person name="Longcore J.E."/>
            <person name="James T.Y."/>
        </authorList>
    </citation>
    <scope>NUCLEOTIDE SEQUENCE</scope>
    <source>
        <strain evidence="4">JEL0513</strain>
    </source>
</reference>
<sequence>MKSGGYSHMLSGHTGQVTAITWSPRNEFILASGSSDNSIIIWDIRKSNAALSRKSYPNTEMRNAPQSQNSQAQPKSSNILAPDLSIMGLAFAPSGLHLAAVNMNATFSVWDINDNLIDVCLGTYSIGNKTNFQRIESKSLIPSITDCRVGSELLVIPAVCGPGNFGVGVYDLHRGHQINVLQAHFGRNSCVALRQQNGDLFSGGFDGEILHWSPKYMKFSEDADDNPANDKVNFDSWSD</sequence>
<dbReference type="PROSITE" id="PS50294">
    <property type="entry name" value="WD_REPEATS_REGION"/>
    <property type="match status" value="1"/>
</dbReference>
<evidence type="ECO:0000256" key="1">
    <source>
        <dbReference type="ARBA" id="ARBA00022574"/>
    </source>
</evidence>
<dbReference type="GO" id="GO:0000109">
    <property type="term" value="C:nucleotide-excision repair complex"/>
    <property type="evidence" value="ECO:0007669"/>
    <property type="project" value="TreeGrafter"/>
</dbReference>
<organism evidence="4 5">
    <name type="scientific">Physocladia obscura</name>
    <dbReference type="NCBI Taxonomy" id="109957"/>
    <lineage>
        <taxon>Eukaryota</taxon>
        <taxon>Fungi</taxon>
        <taxon>Fungi incertae sedis</taxon>
        <taxon>Chytridiomycota</taxon>
        <taxon>Chytridiomycota incertae sedis</taxon>
        <taxon>Chytridiomycetes</taxon>
        <taxon>Chytridiales</taxon>
        <taxon>Chytriomycetaceae</taxon>
        <taxon>Physocladia</taxon>
    </lineage>
</organism>
<dbReference type="PROSITE" id="PS50082">
    <property type="entry name" value="WD_REPEATS_2"/>
    <property type="match status" value="1"/>
</dbReference>
<dbReference type="Gene3D" id="2.130.10.10">
    <property type="entry name" value="YVTN repeat-like/Quinoprotein amine dehydrogenase"/>
    <property type="match status" value="1"/>
</dbReference>
<dbReference type="PROSITE" id="PS00678">
    <property type="entry name" value="WD_REPEATS_1"/>
    <property type="match status" value="1"/>
</dbReference>
<keyword evidence="1 3" id="KW-0853">WD repeat</keyword>
<dbReference type="InterPro" id="IPR019775">
    <property type="entry name" value="WD40_repeat_CS"/>
</dbReference>
<keyword evidence="5" id="KW-1185">Reference proteome</keyword>